<accession>A0A3M6VXW4</accession>
<dbReference type="VEuPathDB" id="FungiDB:BTJ68_04051"/>
<keyword evidence="3" id="KW-0472">Membrane</keyword>
<evidence type="ECO:0000313" key="11">
    <source>
        <dbReference type="EMBL" id="RMX70770.1"/>
    </source>
</evidence>
<evidence type="ECO:0000256" key="3">
    <source>
        <dbReference type="ARBA" id="ARBA00022792"/>
    </source>
</evidence>
<protein>
    <recommendedName>
        <fullName evidence="10">Tim10-like domain-containing protein</fullName>
    </recommendedName>
</protein>
<dbReference type="OrthoDB" id="344165at2759"/>
<proteinExistence type="inferred from homology"/>
<sequence>MVRAGGGTNVGAGSIDWPLLLGILLDMVMGAVGTGEVVDCWSRCQVEGGSVAGSEWAAERCRESDAERTALVAKTVSAEATAGTMTCGWQSASSVAFTSPAIDHDCQRHKTSRPNRTTHQSIMDSASVSPETMQQLQNMSPQEKQQLNQFIQGENQKAQIQGVVHSLTDTCFRKCITGKITSGGLDRSEQPCMQNCVDRYMDANMTVIKHLEQMRSM</sequence>
<keyword evidence="3" id="KW-0496">Mitochondrion</keyword>
<evidence type="ECO:0000256" key="1">
    <source>
        <dbReference type="ARBA" id="ARBA00004137"/>
    </source>
</evidence>
<dbReference type="Gene3D" id="1.10.287.810">
    <property type="entry name" value="Mitochondrial import inner membrane translocase subunit tim13 like domains"/>
    <property type="match status" value="1"/>
</dbReference>
<evidence type="ECO:0000259" key="10">
    <source>
        <dbReference type="Pfam" id="PF02953"/>
    </source>
</evidence>
<organism evidence="11 12">
    <name type="scientific">Hortaea werneckii</name>
    <name type="common">Black yeast</name>
    <name type="synonym">Cladosporium werneckii</name>
    <dbReference type="NCBI Taxonomy" id="91943"/>
    <lineage>
        <taxon>Eukaryota</taxon>
        <taxon>Fungi</taxon>
        <taxon>Dikarya</taxon>
        <taxon>Ascomycota</taxon>
        <taxon>Pezizomycotina</taxon>
        <taxon>Dothideomycetes</taxon>
        <taxon>Dothideomycetidae</taxon>
        <taxon>Mycosphaerellales</taxon>
        <taxon>Teratosphaeriaceae</taxon>
        <taxon>Hortaea</taxon>
    </lineage>
</organism>
<feature type="region of interest" description="Disordered" evidence="8">
    <location>
        <begin position="105"/>
        <end position="126"/>
    </location>
</feature>
<comment type="caution">
    <text evidence="11">The sequence shown here is derived from an EMBL/GenBank/DDBJ whole genome shotgun (WGS) entry which is preliminary data.</text>
</comment>
<evidence type="ECO:0000256" key="5">
    <source>
        <dbReference type="ARBA" id="ARBA00023010"/>
    </source>
</evidence>
<dbReference type="AlphaFoldDB" id="A0A3M6VXW4"/>
<feature type="domain" description="Tim10-like" evidence="10">
    <location>
        <begin position="149"/>
        <end position="213"/>
    </location>
</feature>
<reference evidence="11 12" key="1">
    <citation type="journal article" date="2018" name="BMC Genomics">
        <title>Genomic evidence for intraspecific hybridization in a clonal and extremely halotolerant yeast.</title>
        <authorList>
            <person name="Gostincar C."/>
            <person name="Stajich J.E."/>
            <person name="Zupancic J."/>
            <person name="Zalar P."/>
            <person name="Gunde-Cimerman N."/>
        </authorList>
    </citation>
    <scope>NUCLEOTIDE SEQUENCE [LARGE SCALE GENOMIC DNA]</scope>
    <source>
        <strain evidence="11 12">EXF-6656</strain>
    </source>
</reference>
<evidence type="ECO:0000256" key="6">
    <source>
        <dbReference type="ARBA" id="ARBA00023157"/>
    </source>
</evidence>
<keyword evidence="3" id="KW-0999">Mitochondrion inner membrane</keyword>
<dbReference type="GO" id="GO:0005743">
    <property type="term" value="C:mitochondrial inner membrane"/>
    <property type="evidence" value="ECO:0007669"/>
    <property type="project" value="UniProtKB-SubCell"/>
</dbReference>
<dbReference type="Pfam" id="PF02953">
    <property type="entry name" value="zf-Tim10_DDP"/>
    <property type="match status" value="1"/>
</dbReference>
<keyword evidence="5" id="KW-0811">Translocation</keyword>
<dbReference type="SUPFAM" id="SSF144122">
    <property type="entry name" value="Tim10-like"/>
    <property type="match status" value="1"/>
</dbReference>
<dbReference type="InterPro" id="IPR004217">
    <property type="entry name" value="Tim10-like"/>
</dbReference>
<evidence type="ECO:0000256" key="4">
    <source>
        <dbReference type="ARBA" id="ARBA00022927"/>
    </source>
</evidence>
<comment type="subcellular location">
    <subcellularLocation>
        <location evidence="1">Mitochondrion inner membrane</location>
        <topology evidence="1">Peripheral membrane protein</topology>
        <orientation evidence="1">Intermembrane side</orientation>
    </subcellularLocation>
</comment>
<dbReference type="EMBL" id="QWIJ01003439">
    <property type="protein sequence ID" value="RMX70770.1"/>
    <property type="molecule type" value="Genomic_DNA"/>
</dbReference>
<evidence type="ECO:0000256" key="2">
    <source>
        <dbReference type="ARBA" id="ARBA00006720"/>
    </source>
</evidence>
<keyword evidence="7" id="KW-0143">Chaperone</keyword>
<evidence type="ECO:0000313" key="12">
    <source>
        <dbReference type="Proteomes" id="UP000281245"/>
    </source>
</evidence>
<keyword evidence="9" id="KW-0732">Signal</keyword>
<comment type="similarity">
    <text evidence="2">Belongs to the small Tim family.</text>
</comment>
<gene>
    <name evidence="11" type="ORF">D0869_16313</name>
</gene>
<dbReference type="Proteomes" id="UP000281245">
    <property type="component" value="Unassembled WGS sequence"/>
</dbReference>
<evidence type="ECO:0000256" key="7">
    <source>
        <dbReference type="ARBA" id="ARBA00023186"/>
    </source>
</evidence>
<dbReference type="GO" id="GO:0015031">
    <property type="term" value="P:protein transport"/>
    <property type="evidence" value="ECO:0007669"/>
    <property type="project" value="UniProtKB-KW"/>
</dbReference>
<keyword evidence="6" id="KW-1015">Disulfide bond</keyword>
<feature type="compositionally biased region" description="Polar residues" evidence="8">
    <location>
        <begin position="114"/>
        <end position="126"/>
    </location>
</feature>
<evidence type="ECO:0000256" key="9">
    <source>
        <dbReference type="SAM" id="SignalP"/>
    </source>
</evidence>
<dbReference type="InterPro" id="IPR035427">
    <property type="entry name" value="Tim10-like_dom_sf"/>
</dbReference>
<keyword evidence="4" id="KW-0813">Transport</keyword>
<feature type="chain" id="PRO_5018046202" description="Tim10-like domain-containing protein" evidence="9">
    <location>
        <begin position="31"/>
        <end position="217"/>
    </location>
</feature>
<name>A0A3M6VXW4_HORWE</name>
<evidence type="ECO:0000256" key="8">
    <source>
        <dbReference type="SAM" id="MobiDB-lite"/>
    </source>
</evidence>
<feature type="signal peptide" evidence="9">
    <location>
        <begin position="1"/>
        <end position="30"/>
    </location>
</feature>
<keyword evidence="4" id="KW-0653">Protein transport</keyword>